<keyword evidence="1" id="KW-1133">Transmembrane helix</keyword>
<reference evidence="2 3" key="1">
    <citation type="journal article" date="2019" name="Int. J. Syst. Evol. Microbiol.">
        <title>The Global Catalogue of Microorganisms (GCM) 10K type strain sequencing project: providing services to taxonomists for standard genome sequencing and annotation.</title>
        <authorList>
            <consortium name="The Broad Institute Genomics Platform"/>
            <consortium name="The Broad Institute Genome Sequencing Center for Infectious Disease"/>
            <person name="Wu L."/>
            <person name="Ma J."/>
        </authorList>
    </citation>
    <scope>NUCLEOTIDE SEQUENCE [LARGE SCALE GENOMIC DNA]</scope>
    <source>
        <strain evidence="2 3">JCM 12762</strain>
    </source>
</reference>
<keyword evidence="3" id="KW-1185">Reference proteome</keyword>
<evidence type="ECO:0000313" key="3">
    <source>
        <dbReference type="Proteomes" id="UP001500943"/>
    </source>
</evidence>
<sequence length="437" mass="47812">MATADGKREGWLSAVRILFAWYLLTFGSVKSAIAVEALPETYFNPPLGPFMLLNSAPNGIIIFGLQVAATLGLMLLLIGYRTALVSYVVPILFIVLAGIRFSTGKIDHDVLLYLLPLFLARSWGTRLSLRPERYLPPRLDVLALFVGFFFLTSGILKASTGWLDLDYSATAGWLAFYQTNYGVETVLASWLSDFSGAPLELLDWLTVLLECSILPLLFFRRTVAVALLMCLSFNIGVVLLFGINFSELFPVYLALLPLAIKAVEKLTYVVAGGLLLATVIIANLGPLIGGAVTFGPFGLKVPMFWVFAFLMGIVIAYTVIKSLRTEAGANVSLKTSMVVLSLLSVPLLITVLWTEPYPAIIGPGFRGGITGELKQVWIKDGQEVRPSEVFGGSPYSTNIGFYGWPSPQGQGHEYRPWDAGETPELPEGVTVEWVRVR</sequence>
<feature type="transmembrane region" description="Helical" evidence="1">
    <location>
        <begin position="141"/>
        <end position="163"/>
    </location>
</feature>
<dbReference type="EMBL" id="BAAAKW010000001">
    <property type="protein sequence ID" value="GAA1205406.1"/>
    <property type="molecule type" value="Genomic_DNA"/>
</dbReference>
<protein>
    <recommendedName>
        <fullName evidence="4">HTTM domain-containing protein</fullName>
    </recommendedName>
</protein>
<feature type="transmembrane region" description="Helical" evidence="1">
    <location>
        <begin position="301"/>
        <end position="320"/>
    </location>
</feature>
<gene>
    <name evidence="2" type="ORF">GCM10009655_00510</name>
</gene>
<keyword evidence="1" id="KW-0812">Transmembrane</keyword>
<feature type="transmembrane region" description="Helical" evidence="1">
    <location>
        <begin position="332"/>
        <end position="353"/>
    </location>
</feature>
<comment type="caution">
    <text evidence="2">The sequence shown here is derived from an EMBL/GenBank/DDBJ whole genome shotgun (WGS) entry which is preliminary data.</text>
</comment>
<feature type="transmembrane region" description="Helical" evidence="1">
    <location>
        <begin position="12"/>
        <end position="35"/>
    </location>
</feature>
<feature type="transmembrane region" description="Helical" evidence="1">
    <location>
        <begin position="84"/>
        <end position="104"/>
    </location>
</feature>
<evidence type="ECO:0000256" key="1">
    <source>
        <dbReference type="SAM" id="Phobius"/>
    </source>
</evidence>
<feature type="transmembrane region" description="Helical" evidence="1">
    <location>
        <begin position="226"/>
        <end position="246"/>
    </location>
</feature>
<keyword evidence="1" id="KW-0472">Membrane</keyword>
<evidence type="ECO:0008006" key="4">
    <source>
        <dbReference type="Google" id="ProtNLM"/>
    </source>
</evidence>
<proteinExistence type="predicted"/>
<evidence type="ECO:0000313" key="2">
    <source>
        <dbReference type="EMBL" id="GAA1205406.1"/>
    </source>
</evidence>
<feature type="transmembrane region" description="Helical" evidence="1">
    <location>
        <begin position="55"/>
        <end position="77"/>
    </location>
</feature>
<feature type="transmembrane region" description="Helical" evidence="1">
    <location>
        <begin position="110"/>
        <end position="129"/>
    </location>
</feature>
<dbReference type="Proteomes" id="UP001500943">
    <property type="component" value="Unassembled WGS sequence"/>
</dbReference>
<feature type="transmembrane region" description="Helical" evidence="1">
    <location>
        <begin position="266"/>
        <end position="289"/>
    </location>
</feature>
<organism evidence="2 3">
    <name type="scientific">Rhodoglobus aureus</name>
    <dbReference type="NCBI Taxonomy" id="191497"/>
    <lineage>
        <taxon>Bacteria</taxon>
        <taxon>Bacillati</taxon>
        <taxon>Actinomycetota</taxon>
        <taxon>Actinomycetes</taxon>
        <taxon>Micrococcales</taxon>
        <taxon>Microbacteriaceae</taxon>
        <taxon>Rhodoglobus</taxon>
    </lineage>
</organism>
<name>A0ABN1VCI9_9MICO</name>
<accession>A0ABN1VCI9</accession>